<dbReference type="AlphaFoldDB" id="U1WWZ8"/>
<dbReference type="Proteomes" id="UP000016511">
    <property type="component" value="Unassembled WGS sequence"/>
</dbReference>
<name>U1WWZ8_ANEAE</name>
<evidence type="ECO:0000313" key="1">
    <source>
        <dbReference type="EMBL" id="ERI07210.1"/>
    </source>
</evidence>
<sequence>MKKPKNRSERIEWITRKLGHRVLIGYAKYTDREVKQEFELMYKIYKDKPDYDVTTEPSPTCVVCESEVEVTYTCLCTAGCILDKDDPAYEEHKRLYENGN</sequence>
<gene>
    <name evidence="1" type="ORF">HMPREF0083_04681</name>
</gene>
<dbReference type="PATRIC" id="fig|649747.3.peg.4212"/>
<reference evidence="1 2" key="1">
    <citation type="submission" date="2013-08" db="EMBL/GenBank/DDBJ databases">
        <authorList>
            <person name="Weinstock G."/>
            <person name="Sodergren E."/>
            <person name="Wylie T."/>
            <person name="Fulton L."/>
            <person name="Fulton R."/>
            <person name="Fronick C."/>
            <person name="O'Laughlin M."/>
            <person name="Godfrey J."/>
            <person name="Miner T."/>
            <person name="Herter B."/>
            <person name="Appelbaum E."/>
            <person name="Cordes M."/>
            <person name="Lek S."/>
            <person name="Wollam A."/>
            <person name="Pepin K.H."/>
            <person name="Palsikar V.B."/>
            <person name="Mitreva M."/>
            <person name="Wilson R.K."/>
        </authorList>
    </citation>
    <scope>NUCLEOTIDE SEQUENCE [LARGE SCALE GENOMIC DNA]</scope>
    <source>
        <strain evidence="1 2">ATCC 12856</strain>
    </source>
</reference>
<comment type="caution">
    <text evidence="1">The sequence shown here is derived from an EMBL/GenBank/DDBJ whole genome shotgun (WGS) entry which is preliminary data.</text>
</comment>
<dbReference type="STRING" id="649747.HMPREF0083_04681"/>
<keyword evidence="2" id="KW-1185">Reference proteome</keyword>
<organism evidence="1 2">
    <name type="scientific">Aneurinibacillus aneurinilyticus ATCC 12856</name>
    <dbReference type="NCBI Taxonomy" id="649747"/>
    <lineage>
        <taxon>Bacteria</taxon>
        <taxon>Bacillati</taxon>
        <taxon>Bacillota</taxon>
        <taxon>Bacilli</taxon>
        <taxon>Bacillales</taxon>
        <taxon>Paenibacillaceae</taxon>
        <taxon>Aneurinibacillus group</taxon>
        <taxon>Aneurinibacillus</taxon>
    </lineage>
</organism>
<dbReference type="RefSeq" id="WP_021624097.1">
    <property type="nucleotide sequence ID" value="NZ_KE952892.1"/>
</dbReference>
<evidence type="ECO:0000313" key="2">
    <source>
        <dbReference type="Proteomes" id="UP000016511"/>
    </source>
</evidence>
<protein>
    <submittedName>
        <fullName evidence="1">Uncharacterized protein</fullName>
    </submittedName>
</protein>
<dbReference type="eggNOG" id="ENOG502ZKF5">
    <property type="taxonomic scope" value="Bacteria"/>
</dbReference>
<dbReference type="GeneID" id="92841184"/>
<proteinExistence type="predicted"/>
<dbReference type="EMBL" id="AWSJ01000287">
    <property type="protein sequence ID" value="ERI07210.1"/>
    <property type="molecule type" value="Genomic_DNA"/>
</dbReference>
<accession>U1WWZ8</accession>
<dbReference type="HOGENOM" id="CLU_2299842_0_0_9"/>